<dbReference type="Proteomes" id="UP000730481">
    <property type="component" value="Unassembled WGS sequence"/>
</dbReference>
<comment type="caution">
    <text evidence="2">The sequence shown here is derived from an EMBL/GenBank/DDBJ whole genome shotgun (WGS) entry which is preliminary data.</text>
</comment>
<feature type="compositionally biased region" description="Acidic residues" evidence="1">
    <location>
        <begin position="282"/>
        <end position="299"/>
    </location>
</feature>
<feature type="compositionally biased region" description="Low complexity" evidence="1">
    <location>
        <begin position="415"/>
        <end position="434"/>
    </location>
</feature>
<organism evidence="2 3">
    <name type="scientific">Fusarium beomiforme</name>
    <dbReference type="NCBI Taxonomy" id="44412"/>
    <lineage>
        <taxon>Eukaryota</taxon>
        <taxon>Fungi</taxon>
        <taxon>Dikarya</taxon>
        <taxon>Ascomycota</taxon>
        <taxon>Pezizomycotina</taxon>
        <taxon>Sordariomycetes</taxon>
        <taxon>Hypocreomycetidae</taxon>
        <taxon>Hypocreales</taxon>
        <taxon>Nectriaceae</taxon>
        <taxon>Fusarium</taxon>
        <taxon>Fusarium burgessii species complex</taxon>
    </lineage>
</organism>
<feature type="compositionally biased region" description="Acidic residues" evidence="1">
    <location>
        <begin position="444"/>
        <end position="461"/>
    </location>
</feature>
<feature type="compositionally biased region" description="Acidic residues" evidence="1">
    <location>
        <begin position="243"/>
        <end position="252"/>
    </location>
</feature>
<dbReference type="OrthoDB" id="3439669at2759"/>
<accession>A0A9P5DYU3</accession>
<evidence type="ECO:0000256" key="1">
    <source>
        <dbReference type="SAM" id="MobiDB-lite"/>
    </source>
</evidence>
<reference evidence="2" key="1">
    <citation type="journal article" date="2017" name="Mycologia">
        <title>Fusarium algeriense, sp. nov., a novel toxigenic crown rot pathogen of durum wheat from Algeria is nested in the Fusarium burgessii species complex.</title>
        <authorList>
            <person name="Laraba I."/>
            <person name="Keddad A."/>
            <person name="Boureghda H."/>
            <person name="Abdallah N."/>
            <person name="Vaughan M.M."/>
            <person name="Proctor R.H."/>
            <person name="Busman M."/>
            <person name="O'Donnell K."/>
        </authorList>
    </citation>
    <scope>NUCLEOTIDE SEQUENCE</scope>
    <source>
        <strain evidence="2">NRRL 25174</strain>
    </source>
</reference>
<reference evidence="2" key="2">
    <citation type="submission" date="2020-02" db="EMBL/GenBank/DDBJ databases">
        <title>Identification and distribution of gene clusters putatively required for synthesis of sphingolipid metabolism inhibitors in phylogenetically diverse species of the filamentous fungus Fusarium.</title>
        <authorList>
            <person name="Kim H.-S."/>
            <person name="Busman M."/>
            <person name="Brown D.W."/>
            <person name="Divon H."/>
            <person name="Uhlig S."/>
            <person name="Proctor R.H."/>
        </authorList>
    </citation>
    <scope>NUCLEOTIDE SEQUENCE</scope>
    <source>
        <strain evidence="2">NRRL 25174</strain>
    </source>
</reference>
<keyword evidence="3" id="KW-1185">Reference proteome</keyword>
<evidence type="ECO:0000313" key="2">
    <source>
        <dbReference type="EMBL" id="KAF4339403.1"/>
    </source>
</evidence>
<protein>
    <submittedName>
        <fullName evidence="2">Uncharacterized protein</fullName>
    </submittedName>
</protein>
<name>A0A9P5DYU3_9HYPO</name>
<dbReference type="AlphaFoldDB" id="A0A9P5DYU3"/>
<gene>
    <name evidence="2" type="ORF">FBEOM_6688</name>
</gene>
<sequence length="513" mass="57268">MGSQKLTYEIDEKGKYTSRRTLDLAYLPEACRLKSVAIHLPESSKEYMRRKHEAPHIVEFLAEKTKGQPNFRRFRALRNLQGVDYLYCLRGIQELTFWDYDKWRTYGTKMPVRDWTFVRDINEVVRREKTADDEHFSQLRYLAPVMEGCRPGANLAARLEAILSPEPQDLGLLSPPPDGEILYPQPQAAVSQTIDSDDDSNDGSDDDSGNNDGDTESGDDMGDDKDDDGGDGTAGANHSLINDAEDDDDDDDEHGHQAHDDEELELLGAQLAHALPGYISAEDSDQEENPDPDAVDEVWADNGQTIDLVSDDEGNYGLQQERDRSRSLFLRSPTRAQQDEFVTKIETPSPPRTTPSAIPNRLRSSSSAIQAGVTPTRETRAESSLFVSPPSWEDRNPQTGDRSSPIGLTQQMELSFSSPASYSHSSSGSQSSGSPKRERSVASMDDDEENDGDDEDEDDEVTFMGTSPKRPRSFDEDDENDEIQLMRGPSKRPRLLDDDGGAEMVMEEELEFA</sequence>
<feature type="compositionally biased region" description="Polar residues" evidence="1">
    <location>
        <begin position="354"/>
        <end position="369"/>
    </location>
</feature>
<feature type="region of interest" description="Disordered" evidence="1">
    <location>
        <begin position="189"/>
        <end position="501"/>
    </location>
</feature>
<dbReference type="EMBL" id="PVQB02000286">
    <property type="protein sequence ID" value="KAF4339403.1"/>
    <property type="molecule type" value="Genomic_DNA"/>
</dbReference>
<feature type="compositionally biased region" description="Acidic residues" evidence="1">
    <location>
        <begin position="195"/>
        <end position="230"/>
    </location>
</feature>
<feature type="compositionally biased region" description="Polar residues" evidence="1">
    <location>
        <begin position="397"/>
        <end position="414"/>
    </location>
</feature>
<evidence type="ECO:0000313" key="3">
    <source>
        <dbReference type="Proteomes" id="UP000730481"/>
    </source>
</evidence>
<proteinExistence type="predicted"/>